<dbReference type="Gene3D" id="2.40.160.10">
    <property type="entry name" value="Porin"/>
    <property type="match status" value="1"/>
</dbReference>
<feature type="signal peptide" evidence="1">
    <location>
        <begin position="1"/>
        <end position="24"/>
    </location>
</feature>
<keyword evidence="3" id="KW-1185">Reference proteome</keyword>
<evidence type="ECO:0000313" key="2">
    <source>
        <dbReference type="EMBL" id="XAU14911.1"/>
    </source>
</evidence>
<dbReference type="RefSeq" id="WP_345969982.1">
    <property type="nucleotide sequence ID" value="NZ_CP147920.1"/>
</dbReference>
<evidence type="ECO:0000256" key="1">
    <source>
        <dbReference type="SAM" id="SignalP"/>
    </source>
</evidence>
<gene>
    <name evidence="2" type="ORF">WCY31_11785</name>
</gene>
<dbReference type="InterPro" id="IPR023614">
    <property type="entry name" value="Porin_dom_sf"/>
</dbReference>
<proteinExistence type="predicted"/>
<dbReference type="SUPFAM" id="SSF56935">
    <property type="entry name" value="Porins"/>
    <property type="match status" value="1"/>
</dbReference>
<accession>A0ABZ3H9H5</accession>
<reference evidence="2 3" key="1">
    <citation type="submission" date="2024-03" db="EMBL/GenBank/DDBJ databases">
        <title>Sulfurimonas sp. HSL3-1.</title>
        <authorList>
            <person name="Wang S."/>
        </authorList>
    </citation>
    <scope>NUCLEOTIDE SEQUENCE [LARGE SCALE GENOMIC DNA]</scope>
    <source>
        <strain evidence="2 3">HSL3-1</strain>
    </source>
</reference>
<evidence type="ECO:0000313" key="3">
    <source>
        <dbReference type="Proteomes" id="UP001447842"/>
    </source>
</evidence>
<dbReference type="EMBL" id="CP147920">
    <property type="protein sequence ID" value="XAU14911.1"/>
    <property type="molecule type" value="Genomic_DNA"/>
</dbReference>
<dbReference type="Proteomes" id="UP001447842">
    <property type="component" value="Chromosome"/>
</dbReference>
<feature type="chain" id="PRO_5045152843" description="Porin" evidence="1">
    <location>
        <begin position="25"/>
        <end position="336"/>
    </location>
</feature>
<evidence type="ECO:0008006" key="4">
    <source>
        <dbReference type="Google" id="ProtNLM"/>
    </source>
</evidence>
<protein>
    <recommendedName>
        <fullName evidence="4">Porin</fullName>
    </recommendedName>
</protein>
<name>A0ABZ3H9H5_9BACT</name>
<organism evidence="2 3">
    <name type="scientific">Sulfurimonas diazotrophicus</name>
    <dbReference type="NCBI Taxonomy" id="3131939"/>
    <lineage>
        <taxon>Bacteria</taxon>
        <taxon>Pseudomonadati</taxon>
        <taxon>Campylobacterota</taxon>
        <taxon>Epsilonproteobacteria</taxon>
        <taxon>Campylobacterales</taxon>
        <taxon>Sulfurimonadaceae</taxon>
        <taxon>Sulfurimonas</taxon>
    </lineage>
</organism>
<keyword evidence="1" id="KW-0732">Signal</keyword>
<sequence>MMKMMGRVWTAGLLALLTLTGAAADEYRLGEGVQVGKTPLYLGGYFSLAYWNNFKGSSEISLDDLAVMLYGTKGAWSGLAEIEWGDLYRRRYGYDAQTDIDGTPHTERVYLQYEPSERLQVTVGKFNTPVGYWNRMPVNVLRDTTSSPSITEKIFPRFTTGIDAKITAGSVSVNVLMQITKDLDAAFNGDNLYNNFDIERQSGIGVIGERGAWSYGVNAGRYEERVEEEAWGYLYVSGQYRTPLTRIIAEAGYRRNDDNTRSNAGGYLQGTRQIRDHHYAVLRLEYTTDYVANSDDTVTVVGYTYRPLFPVALKGEYQFHTRENEDVMIVSFSMLF</sequence>